<dbReference type="Gene3D" id="3.40.50.720">
    <property type="entry name" value="NAD(P)-binding Rossmann-like Domain"/>
    <property type="match status" value="1"/>
</dbReference>
<evidence type="ECO:0008006" key="3">
    <source>
        <dbReference type="Google" id="ProtNLM"/>
    </source>
</evidence>
<dbReference type="Proteomes" id="UP001479933">
    <property type="component" value="Chromosome"/>
</dbReference>
<keyword evidence="2" id="KW-1185">Reference proteome</keyword>
<proteinExistence type="predicted"/>
<organism evidence="1 2">
    <name type="scientific">Gordonia hydrophobica</name>
    <dbReference type="NCBI Taxonomy" id="40516"/>
    <lineage>
        <taxon>Bacteria</taxon>
        <taxon>Bacillati</taxon>
        <taxon>Actinomycetota</taxon>
        <taxon>Actinomycetes</taxon>
        <taxon>Mycobacteriales</taxon>
        <taxon>Gordoniaceae</taxon>
        <taxon>Gordonia</taxon>
    </lineage>
</organism>
<name>A0ABZ2TX04_9ACTN</name>
<sequence>MAARNTLPVLNPGTPVLARPDHRVHVGSDPRTALVLEIAPTVTINTLVAVLQRLRTPQRFMHVRRAVRASGLTVTAFWAIVDRLVDAGKAVEPPTTRPRPFHVGVTGHGELAGLLLTELPRNGHRAFPFDPAMLFRSGGPRPHLVVLSDQPVADPALWEPLVAASVPHLTVHVDNDIGTVGPLVLPGLSSCLHCLDLHRADLDPHWPLLAATLHGVSGAGSPATRQATAAVAAAQITEITDRLRARTADPPSITGRILEFRPSPSTVTSLPAPVHLRCVCRSTDGEAHGLQPSTILDHAAKGLN</sequence>
<dbReference type="RefSeq" id="WP_066161618.1">
    <property type="nucleotide sequence ID" value="NZ_CP136137.1"/>
</dbReference>
<evidence type="ECO:0000313" key="1">
    <source>
        <dbReference type="EMBL" id="WYY06018.1"/>
    </source>
</evidence>
<accession>A0ABZ2TX04</accession>
<dbReference type="EMBL" id="CP136137">
    <property type="protein sequence ID" value="WYY06018.1"/>
    <property type="molecule type" value="Genomic_DNA"/>
</dbReference>
<reference evidence="1 2" key="1">
    <citation type="journal article" date="2023" name="Virus Evol.">
        <title>Computational host range prediction-The good, the bad, and the ugly.</title>
        <authorList>
            <person name="Howell A.A."/>
            <person name="Versoza C.J."/>
            <person name="Pfeifer S.P."/>
        </authorList>
    </citation>
    <scope>NUCLEOTIDE SEQUENCE [LARGE SCALE GENOMIC DNA]</scope>
    <source>
        <strain evidence="1 2">1610/1b</strain>
    </source>
</reference>
<protein>
    <recommendedName>
        <fullName evidence="3">Cyclodehydratase</fullName>
    </recommendedName>
</protein>
<evidence type="ECO:0000313" key="2">
    <source>
        <dbReference type="Proteomes" id="UP001479933"/>
    </source>
</evidence>
<gene>
    <name evidence="1" type="ORF">RVF87_13115</name>
</gene>